<dbReference type="PATRIC" id="fig|595434.4.peg.4254"/>
<dbReference type="RefSeq" id="WP_047815736.1">
    <property type="nucleotide sequence ID" value="NZ_LECT01000037.1"/>
</dbReference>
<name>A0A0J1BAE2_RHOIS</name>
<reference evidence="1" key="1">
    <citation type="submission" date="2015-05" db="EMBL/GenBank/DDBJ databases">
        <title>Permanent draft genome of Rhodopirellula islandicus K833.</title>
        <authorList>
            <person name="Kizina J."/>
            <person name="Richter M."/>
            <person name="Glockner F.O."/>
            <person name="Harder J."/>
        </authorList>
    </citation>
    <scope>NUCLEOTIDE SEQUENCE [LARGE SCALE GENOMIC DNA]</scope>
    <source>
        <strain evidence="1">K833</strain>
    </source>
</reference>
<sequence length="170" mass="19010">MIDTVFHYDDTPIRVSHDCCTDPVGRTEDGLLVRSASAESDTLSTITIGPHENLRKIYVFWSLVTTGEHFDLLYVPDTQTLFVGGGSHSASIDTATMSIIQQNDITLFWAFERRRQFVLELGELECFLYDLHGKLIDEAPVDPPYEINETDGGINLVSIVVGSQWLTFPA</sequence>
<protein>
    <submittedName>
        <fullName evidence="1">Uncharacterized protein</fullName>
    </submittedName>
</protein>
<proteinExistence type="predicted"/>
<dbReference type="AlphaFoldDB" id="A0A0J1BAE2"/>
<organism evidence="1 2">
    <name type="scientific">Rhodopirellula islandica</name>
    <dbReference type="NCBI Taxonomy" id="595434"/>
    <lineage>
        <taxon>Bacteria</taxon>
        <taxon>Pseudomonadati</taxon>
        <taxon>Planctomycetota</taxon>
        <taxon>Planctomycetia</taxon>
        <taxon>Pirellulales</taxon>
        <taxon>Pirellulaceae</taxon>
        <taxon>Rhodopirellula</taxon>
    </lineage>
</organism>
<dbReference type="STRING" id="595434.RISK_004482"/>
<keyword evidence="2" id="KW-1185">Reference proteome</keyword>
<gene>
    <name evidence="1" type="ORF">RISK_004482</name>
</gene>
<dbReference type="EMBL" id="LECT01000037">
    <property type="protein sequence ID" value="KLU03478.1"/>
    <property type="molecule type" value="Genomic_DNA"/>
</dbReference>
<comment type="caution">
    <text evidence="1">The sequence shown here is derived from an EMBL/GenBank/DDBJ whole genome shotgun (WGS) entry which is preliminary data.</text>
</comment>
<dbReference type="Proteomes" id="UP000036367">
    <property type="component" value="Unassembled WGS sequence"/>
</dbReference>
<evidence type="ECO:0000313" key="2">
    <source>
        <dbReference type="Proteomes" id="UP000036367"/>
    </source>
</evidence>
<accession>A0A0J1BAE2</accession>
<evidence type="ECO:0000313" key="1">
    <source>
        <dbReference type="EMBL" id="KLU03478.1"/>
    </source>
</evidence>